<sequence>MTVRPDPEPNKREKNKSQKSALISACVSVKSSPRRGPFLLLTLTAPTAAARKSFACNSAILFCLSEAGSRSISFGFSSSTSLSITSCCSSDDVDALASSLRGDGNSSSCTVSLLSEKKLSRTGITIGTSKRKIRMKVSNTITEWLKSTRSSSNMTPIR</sequence>
<proteinExistence type="predicted"/>
<reference evidence="1" key="2">
    <citation type="journal article" date="2015" name="Data Brief">
        <title>Shoot transcriptome of the giant reed, Arundo donax.</title>
        <authorList>
            <person name="Barrero R.A."/>
            <person name="Guerrero F.D."/>
            <person name="Moolhuijzen P."/>
            <person name="Goolsby J.A."/>
            <person name="Tidwell J."/>
            <person name="Bellgard S.E."/>
            <person name="Bellgard M.I."/>
        </authorList>
    </citation>
    <scope>NUCLEOTIDE SEQUENCE</scope>
    <source>
        <tissue evidence="1">Shoot tissue taken approximately 20 cm above the soil surface</tissue>
    </source>
</reference>
<dbReference type="EMBL" id="GBRH01194272">
    <property type="protein sequence ID" value="JAE03624.1"/>
    <property type="molecule type" value="Transcribed_RNA"/>
</dbReference>
<dbReference type="AlphaFoldDB" id="A0A0A9FMM4"/>
<name>A0A0A9FMM4_ARUDO</name>
<organism evidence="1">
    <name type="scientific">Arundo donax</name>
    <name type="common">Giant reed</name>
    <name type="synonym">Donax arundinaceus</name>
    <dbReference type="NCBI Taxonomy" id="35708"/>
    <lineage>
        <taxon>Eukaryota</taxon>
        <taxon>Viridiplantae</taxon>
        <taxon>Streptophyta</taxon>
        <taxon>Embryophyta</taxon>
        <taxon>Tracheophyta</taxon>
        <taxon>Spermatophyta</taxon>
        <taxon>Magnoliopsida</taxon>
        <taxon>Liliopsida</taxon>
        <taxon>Poales</taxon>
        <taxon>Poaceae</taxon>
        <taxon>PACMAD clade</taxon>
        <taxon>Arundinoideae</taxon>
        <taxon>Arundineae</taxon>
        <taxon>Arundo</taxon>
    </lineage>
</organism>
<accession>A0A0A9FMM4</accession>
<reference evidence="1" key="1">
    <citation type="submission" date="2014-09" db="EMBL/GenBank/DDBJ databases">
        <authorList>
            <person name="Magalhaes I.L.F."/>
            <person name="Oliveira U."/>
            <person name="Santos F.R."/>
            <person name="Vidigal T.H.D.A."/>
            <person name="Brescovit A.D."/>
            <person name="Santos A.J."/>
        </authorList>
    </citation>
    <scope>NUCLEOTIDE SEQUENCE</scope>
    <source>
        <tissue evidence="1">Shoot tissue taken approximately 20 cm above the soil surface</tissue>
    </source>
</reference>
<evidence type="ECO:0000313" key="1">
    <source>
        <dbReference type="EMBL" id="JAE12529.1"/>
    </source>
</evidence>
<dbReference type="EMBL" id="GBRH01185367">
    <property type="protein sequence ID" value="JAE12529.1"/>
    <property type="molecule type" value="Transcribed_RNA"/>
</dbReference>
<protein>
    <submittedName>
        <fullName evidence="1">Uncharacterized protein</fullName>
    </submittedName>
</protein>